<dbReference type="GO" id="GO:0003723">
    <property type="term" value="F:RNA binding"/>
    <property type="evidence" value="ECO:0007669"/>
    <property type="project" value="InterPro"/>
</dbReference>
<dbReference type="PANTHER" id="PTHR10682">
    <property type="entry name" value="POLY A POLYMERASE"/>
    <property type="match status" value="1"/>
</dbReference>
<dbReference type="Proteomes" id="UP000681720">
    <property type="component" value="Unassembled WGS sequence"/>
</dbReference>
<protein>
    <recommendedName>
        <fullName evidence="3">polynucleotide adenylyltransferase</fullName>
        <ecNumber evidence="3">2.7.7.19</ecNumber>
    </recommendedName>
</protein>
<evidence type="ECO:0000256" key="9">
    <source>
        <dbReference type="ARBA" id="ARBA00048830"/>
    </source>
</evidence>
<organism evidence="11 13">
    <name type="scientific">Rotaria magnacalcarata</name>
    <dbReference type="NCBI Taxonomy" id="392030"/>
    <lineage>
        <taxon>Eukaryota</taxon>
        <taxon>Metazoa</taxon>
        <taxon>Spiralia</taxon>
        <taxon>Gnathifera</taxon>
        <taxon>Rotifera</taxon>
        <taxon>Eurotatoria</taxon>
        <taxon>Bdelloidea</taxon>
        <taxon>Philodinida</taxon>
        <taxon>Philodinidae</taxon>
        <taxon>Rotaria</taxon>
    </lineage>
</organism>
<dbReference type="GO" id="GO:0005524">
    <property type="term" value="F:ATP binding"/>
    <property type="evidence" value="ECO:0007669"/>
    <property type="project" value="UniProtKB-KW"/>
</dbReference>
<dbReference type="EMBL" id="CAJNOW010011835">
    <property type="protein sequence ID" value="CAF1603648.1"/>
    <property type="molecule type" value="Genomic_DNA"/>
</dbReference>
<dbReference type="Proteomes" id="UP000663834">
    <property type="component" value="Unassembled WGS sequence"/>
</dbReference>
<evidence type="ECO:0000313" key="12">
    <source>
        <dbReference type="EMBL" id="CAF3999329.1"/>
    </source>
</evidence>
<dbReference type="SUPFAM" id="SSF81631">
    <property type="entry name" value="PAP/OAS1 substrate-binding domain"/>
    <property type="match status" value="1"/>
</dbReference>
<dbReference type="GO" id="GO:0005634">
    <property type="term" value="C:nucleus"/>
    <property type="evidence" value="ECO:0007669"/>
    <property type="project" value="UniProtKB-SubCell"/>
</dbReference>
<dbReference type="OrthoDB" id="9998372at2759"/>
<keyword evidence="7" id="KW-0067">ATP-binding</keyword>
<keyword evidence="8" id="KW-0539">Nucleus</keyword>
<name>A0A816AWQ9_9BILA</name>
<gene>
    <name evidence="12" type="ORF">GIL414_LOCUS11664</name>
    <name evidence="11" type="ORF">KQP761_LOCUS22573</name>
</gene>
<evidence type="ECO:0000313" key="11">
    <source>
        <dbReference type="EMBL" id="CAF1603648.1"/>
    </source>
</evidence>
<dbReference type="GO" id="GO:1990817">
    <property type="term" value="F:poly(A) RNA polymerase activity"/>
    <property type="evidence" value="ECO:0007669"/>
    <property type="project" value="UniProtKB-EC"/>
</dbReference>
<keyword evidence="5" id="KW-0808">Transferase</keyword>
<comment type="catalytic activity">
    <reaction evidence="9">
        <text>RNA(n) + ATP = RNA(n)-3'-adenine ribonucleotide + diphosphate</text>
        <dbReference type="Rhea" id="RHEA:11332"/>
        <dbReference type="Rhea" id="RHEA-COMP:14527"/>
        <dbReference type="Rhea" id="RHEA-COMP:17347"/>
        <dbReference type="ChEBI" id="CHEBI:30616"/>
        <dbReference type="ChEBI" id="CHEBI:33019"/>
        <dbReference type="ChEBI" id="CHEBI:140395"/>
        <dbReference type="ChEBI" id="CHEBI:173115"/>
        <dbReference type="EC" id="2.7.7.19"/>
    </reaction>
</comment>
<evidence type="ECO:0000256" key="2">
    <source>
        <dbReference type="ARBA" id="ARBA00010912"/>
    </source>
</evidence>
<comment type="similarity">
    <text evidence="2">Belongs to the poly(A) polymerase family.</text>
</comment>
<dbReference type="InterPro" id="IPR011068">
    <property type="entry name" value="NuclTrfase_I-like_C"/>
</dbReference>
<evidence type="ECO:0000256" key="3">
    <source>
        <dbReference type="ARBA" id="ARBA00012388"/>
    </source>
</evidence>
<evidence type="ECO:0000256" key="7">
    <source>
        <dbReference type="ARBA" id="ARBA00022840"/>
    </source>
</evidence>
<dbReference type="InterPro" id="IPR007012">
    <property type="entry name" value="PolA_pol_cen_dom"/>
</dbReference>
<proteinExistence type="inferred from homology"/>
<dbReference type="EC" id="2.7.7.19" evidence="3"/>
<evidence type="ECO:0000256" key="1">
    <source>
        <dbReference type="ARBA" id="ARBA00004123"/>
    </source>
</evidence>
<comment type="subcellular location">
    <subcellularLocation>
        <location evidence="1">Nucleus</location>
    </subcellularLocation>
</comment>
<dbReference type="SUPFAM" id="SSF55003">
    <property type="entry name" value="PAP/Archaeal CCA-adding enzyme, C-terminal domain"/>
    <property type="match status" value="1"/>
</dbReference>
<dbReference type="AlphaFoldDB" id="A0A816AWQ9"/>
<dbReference type="GO" id="GO:0006397">
    <property type="term" value="P:mRNA processing"/>
    <property type="evidence" value="ECO:0007669"/>
    <property type="project" value="UniProtKB-KW"/>
</dbReference>
<dbReference type="Pfam" id="PF04928">
    <property type="entry name" value="PAP_central"/>
    <property type="match status" value="1"/>
</dbReference>
<dbReference type="Gene3D" id="1.10.1410.10">
    <property type="match status" value="1"/>
</dbReference>
<keyword evidence="6" id="KW-0547">Nucleotide-binding</keyword>
<feature type="domain" description="Poly(A) polymerase central" evidence="10">
    <location>
        <begin position="17"/>
        <end position="170"/>
    </location>
</feature>
<evidence type="ECO:0000313" key="13">
    <source>
        <dbReference type="Proteomes" id="UP000663834"/>
    </source>
</evidence>
<keyword evidence="4" id="KW-0507">mRNA processing</keyword>
<evidence type="ECO:0000256" key="4">
    <source>
        <dbReference type="ARBA" id="ARBA00022664"/>
    </source>
</evidence>
<dbReference type="PANTHER" id="PTHR10682:SF10">
    <property type="entry name" value="POLYNUCLEOTIDE ADENYLYLTRANSFERASE"/>
    <property type="match status" value="1"/>
</dbReference>
<sequence length="308" mass="36082">VHEIEYLLVHVRSPPIFQYLLTFVRTWAQRVGLYGRVYGYLGGYSWAILCAYICHRFLSPIKSLSSIEQFSIEEFFSLVQQFFSTFAHFNWSANALRLYPKSYKQNTLAGRSLAQSRGSVRIMSPSTPFNNTGRSTINSTRDLISEGFERVVQLLTTINTITSEDKWNALKQILELPHEFPSEKVKSILQLTLSSDSTDALHTWIGWMQSRLAHFLNDCEEECHLSIQTQSSIEYRSKNTEAFYSIGFHVDPQSLNQHRYFSYWLKQFLDQFNLFPQRTESMKVSHKIICIHDWKLERMQPKPQRIKK</sequence>
<comment type="caution">
    <text evidence="11">The sequence shown here is derived from an EMBL/GenBank/DDBJ whole genome shotgun (WGS) entry which is preliminary data.</text>
</comment>
<evidence type="ECO:0000259" key="10">
    <source>
        <dbReference type="Pfam" id="PF04928"/>
    </source>
</evidence>
<accession>A0A816AWQ9</accession>
<evidence type="ECO:0000256" key="6">
    <source>
        <dbReference type="ARBA" id="ARBA00022741"/>
    </source>
</evidence>
<reference evidence="11" key="1">
    <citation type="submission" date="2021-02" db="EMBL/GenBank/DDBJ databases">
        <authorList>
            <person name="Nowell W R."/>
        </authorList>
    </citation>
    <scope>NUCLEOTIDE SEQUENCE</scope>
</reference>
<evidence type="ECO:0000256" key="5">
    <source>
        <dbReference type="ARBA" id="ARBA00022679"/>
    </source>
</evidence>
<evidence type="ECO:0000256" key="8">
    <source>
        <dbReference type="ARBA" id="ARBA00023242"/>
    </source>
</evidence>
<dbReference type="EMBL" id="CAJOBJ010004404">
    <property type="protein sequence ID" value="CAF3999329.1"/>
    <property type="molecule type" value="Genomic_DNA"/>
</dbReference>
<feature type="non-terminal residue" evidence="11">
    <location>
        <position position="1"/>
    </location>
</feature>
<dbReference type="GO" id="GO:0031123">
    <property type="term" value="P:RNA 3'-end processing"/>
    <property type="evidence" value="ECO:0007669"/>
    <property type="project" value="InterPro"/>
</dbReference>